<dbReference type="Proteomes" id="UP000299102">
    <property type="component" value="Unassembled WGS sequence"/>
</dbReference>
<accession>A0A4C1ZAX4</accession>
<comment type="caution">
    <text evidence="1">The sequence shown here is derived from an EMBL/GenBank/DDBJ whole genome shotgun (WGS) entry which is preliminary data.</text>
</comment>
<sequence length="134" mass="16144">MELERIKVGKLQDQNVKDEYVERLKDSSGDMKQYEFREIEELWKNFKARKVVSEKKKAWLDVLSVKANHRVQRKNILKDKLNDAERTYKDANIKAKECVEIRKNEIKERYDRRFLDNFRETKTFCSVNGEEGPE</sequence>
<organism evidence="1 2">
    <name type="scientific">Eumeta variegata</name>
    <name type="common">Bagworm moth</name>
    <name type="synonym">Eumeta japonica</name>
    <dbReference type="NCBI Taxonomy" id="151549"/>
    <lineage>
        <taxon>Eukaryota</taxon>
        <taxon>Metazoa</taxon>
        <taxon>Ecdysozoa</taxon>
        <taxon>Arthropoda</taxon>
        <taxon>Hexapoda</taxon>
        <taxon>Insecta</taxon>
        <taxon>Pterygota</taxon>
        <taxon>Neoptera</taxon>
        <taxon>Endopterygota</taxon>
        <taxon>Lepidoptera</taxon>
        <taxon>Glossata</taxon>
        <taxon>Ditrysia</taxon>
        <taxon>Tineoidea</taxon>
        <taxon>Psychidae</taxon>
        <taxon>Oiketicinae</taxon>
        <taxon>Eumeta</taxon>
    </lineage>
</organism>
<dbReference type="AlphaFoldDB" id="A0A4C1ZAX4"/>
<dbReference type="EMBL" id="BGZK01001657">
    <property type="protein sequence ID" value="GBP84079.1"/>
    <property type="molecule type" value="Genomic_DNA"/>
</dbReference>
<evidence type="ECO:0000313" key="2">
    <source>
        <dbReference type="Proteomes" id="UP000299102"/>
    </source>
</evidence>
<keyword evidence="2" id="KW-1185">Reference proteome</keyword>
<evidence type="ECO:0000313" key="1">
    <source>
        <dbReference type="EMBL" id="GBP84079.1"/>
    </source>
</evidence>
<protein>
    <submittedName>
        <fullName evidence="1">Uncharacterized protein</fullName>
    </submittedName>
</protein>
<proteinExistence type="predicted"/>
<gene>
    <name evidence="1" type="ORF">EVAR_68781_1</name>
</gene>
<name>A0A4C1ZAX4_EUMVA</name>
<dbReference type="OrthoDB" id="418748at2759"/>
<reference evidence="1 2" key="1">
    <citation type="journal article" date="2019" name="Commun. Biol.">
        <title>The bagworm genome reveals a unique fibroin gene that provides high tensile strength.</title>
        <authorList>
            <person name="Kono N."/>
            <person name="Nakamura H."/>
            <person name="Ohtoshi R."/>
            <person name="Tomita M."/>
            <person name="Numata K."/>
            <person name="Arakawa K."/>
        </authorList>
    </citation>
    <scope>NUCLEOTIDE SEQUENCE [LARGE SCALE GENOMIC DNA]</scope>
</reference>